<proteinExistence type="predicted"/>
<reference evidence="2" key="2">
    <citation type="journal article" date="2018" name="Jun Wu Xue Bao">
        <title>Mitochondrial genome sequencing and Polymorphism analysis of Pleurotus geesteranus.</title>
        <authorList>
            <person name="Ye L.-Y."/>
            <person name="Megn G.-L."/>
            <person name="Cheng B."/>
            <person name="Zhao L.-L."/>
            <person name="Xie F."/>
            <person name="Wu X.-P."/>
        </authorList>
    </citation>
    <scope>NUCLEOTIDE SEQUENCE</scope>
    <source>
        <strain evidence="2">JX</strain>
    </source>
</reference>
<reference evidence="2" key="3">
    <citation type="submission" date="2018-04" db="EMBL/GenBank/DDBJ databases">
        <authorList>
            <person name="Ye L."/>
            <person name="Wu X."/>
        </authorList>
    </citation>
    <scope>NUCLEOTIDE SEQUENCE</scope>
    <source>
        <strain evidence="2">JX</strain>
    </source>
</reference>
<reference evidence="1" key="1">
    <citation type="submission" date="2017-11" db="EMBL/GenBank/DDBJ databases">
        <title>Analysis of Pleurotus Pulmonarius Mitogenome and Mitochondrial Inheritance.</title>
        <authorList>
            <person name="Ye L."/>
            <person name="Wu X."/>
            <person name="Meng G."/>
            <person name="Deng Y."/>
        </authorList>
    </citation>
    <scope>NUCLEOTIDE SEQUENCE</scope>
</reference>
<gene>
    <name evidence="1" type="primary">orf99</name>
</gene>
<dbReference type="EMBL" id="MH211599">
    <property type="protein sequence ID" value="QBS47737.1"/>
    <property type="molecule type" value="Genomic_DNA"/>
</dbReference>
<dbReference type="AlphaFoldDB" id="A0A2U8LK72"/>
<keyword evidence="1" id="KW-0496">Mitochondrion</keyword>
<organism evidence="1">
    <name type="scientific">Pleurotus pulmonarius</name>
    <name type="common">Indian oyster mushroom</name>
    <dbReference type="NCBI Taxonomy" id="28995"/>
    <lineage>
        <taxon>Eukaryota</taxon>
        <taxon>Fungi</taxon>
        <taxon>Dikarya</taxon>
        <taxon>Basidiomycota</taxon>
        <taxon>Agaricomycotina</taxon>
        <taxon>Agaricomycetes</taxon>
        <taxon>Agaricomycetidae</taxon>
        <taxon>Agaricales</taxon>
        <taxon>Pleurotineae</taxon>
        <taxon>Pleurotaceae</taxon>
        <taxon>Pleurotus</taxon>
    </lineage>
</organism>
<evidence type="ECO:0000313" key="2">
    <source>
        <dbReference type="EMBL" id="QBS47737.1"/>
    </source>
</evidence>
<dbReference type="GeneID" id="71032254"/>
<dbReference type="EMBL" id="MG596520">
    <property type="protein sequence ID" value="AWL21266.1"/>
    <property type="molecule type" value="Genomic_DNA"/>
</dbReference>
<evidence type="ECO:0000313" key="1">
    <source>
        <dbReference type="EMBL" id="AWL21266.1"/>
    </source>
</evidence>
<name>A0A2U8LK72_PLEPU</name>
<dbReference type="RefSeq" id="YP_010284349.1">
    <property type="nucleotide sequence ID" value="NC_061177.1"/>
</dbReference>
<sequence>MGNTIIECLEEFSNYYNKNEDINKNFILLLIFNNGFKNINYVSNISKDCISKRFDSLSNRGLNREININNLDKYSNKLNIYKSFFFYTLAFLYLKFCLK</sequence>
<accession>A0A2U8LK72</accession>
<geneLocation type="mitochondrion" evidence="1"/>
<protein>
    <submittedName>
        <fullName evidence="1">Uncharacterized protein</fullName>
    </submittedName>
</protein>